<reference evidence="1 2" key="1">
    <citation type="submission" date="2023-01" db="EMBL/GenBank/DDBJ databases">
        <authorList>
            <person name="Kreplak J."/>
        </authorList>
    </citation>
    <scope>NUCLEOTIDE SEQUENCE [LARGE SCALE GENOMIC DNA]</scope>
</reference>
<evidence type="ECO:0008006" key="3">
    <source>
        <dbReference type="Google" id="ProtNLM"/>
    </source>
</evidence>
<proteinExistence type="predicted"/>
<dbReference type="AlphaFoldDB" id="A0AAV1A627"/>
<evidence type="ECO:0000313" key="1">
    <source>
        <dbReference type="EMBL" id="CAI8605073.1"/>
    </source>
</evidence>
<accession>A0AAV1A627</accession>
<protein>
    <recommendedName>
        <fullName evidence="3">Galectin</fullName>
    </recommendedName>
</protein>
<gene>
    <name evidence="1" type="ORF">VFH_III164800</name>
</gene>
<sequence length="195" mass="21946">MYLQWNLKSQRNHQQVWHDNPNIIVHIDCSSHKQEVVIEGKIDGQVGGPPNIEQPTLVQTKKLKKNSDYDIILPIGVPSHIYRVLINQKHDIVFGEADIGVPLTAGGNVIDVTLMFGPIRGHHVIQKSFGEMTHKPNVDKYVPNILSGMLIESQIHKENGDVTPENNFVSDNDHIHEDVEVDTILTHSDVVNNHD</sequence>
<keyword evidence="2" id="KW-1185">Reference proteome</keyword>
<dbReference type="Proteomes" id="UP001157006">
    <property type="component" value="Chromosome 3"/>
</dbReference>
<evidence type="ECO:0000313" key="2">
    <source>
        <dbReference type="Proteomes" id="UP001157006"/>
    </source>
</evidence>
<dbReference type="EMBL" id="OX451738">
    <property type="protein sequence ID" value="CAI8605073.1"/>
    <property type="molecule type" value="Genomic_DNA"/>
</dbReference>
<name>A0AAV1A627_VICFA</name>
<organism evidence="1 2">
    <name type="scientific">Vicia faba</name>
    <name type="common">Broad bean</name>
    <name type="synonym">Faba vulgaris</name>
    <dbReference type="NCBI Taxonomy" id="3906"/>
    <lineage>
        <taxon>Eukaryota</taxon>
        <taxon>Viridiplantae</taxon>
        <taxon>Streptophyta</taxon>
        <taxon>Embryophyta</taxon>
        <taxon>Tracheophyta</taxon>
        <taxon>Spermatophyta</taxon>
        <taxon>Magnoliopsida</taxon>
        <taxon>eudicotyledons</taxon>
        <taxon>Gunneridae</taxon>
        <taxon>Pentapetalae</taxon>
        <taxon>rosids</taxon>
        <taxon>fabids</taxon>
        <taxon>Fabales</taxon>
        <taxon>Fabaceae</taxon>
        <taxon>Papilionoideae</taxon>
        <taxon>50 kb inversion clade</taxon>
        <taxon>NPAAA clade</taxon>
        <taxon>Hologalegina</taxon>
        <taxon>IRL clade</taxon>
        <taxon>Fabeae</taxon>
        <taxon>Vicia</taxon>
    </lineage>
</organism>